<dbReference type="AlphaFoldDB" id="A0A9N8ZDV1"/>
<feature type="transmembrane region" description="Helical" evidence="2">
    <location>
        <begin position="20"/>
        <end position="40"/>
    </location>
</feature>
<accession>A0A9N8ZDV1</accession>
<evidence type="ECO:0000313" key="4">
    <source>
        <dbReference type="Proteomes" id="UP000789759"/>
    </source>
</evidence>
<keyword evidence="2" id="KW-0472">Membrane</keyword>
<keyword evidence="2" id="KW-0812">Transmembrane</keyword>
<keyword evidence="2" id="KW-1133">Transmembrane helix</keyword>
<dbReference type="Proteomes" id="UP000789759">
    <property type="component" value="Unassembled WGS sequence"/>
</dbReference>
<name>A0A9N8ZDV1_9GLOM</name>
<comment type="caution">
    <text evidence="3">The sequence shown here is derived from an EMBL/GenBank/DDBJ whole genome shotgun (WGS) entry which is preliminary data.</text>
</comment>
<feature type="compositionally biased region" description="Polar residues" evidence="1">
    <location>
        <begin position="166"/>
        <end position="178"/>
    </location>
</feature>
<gene>
    <name evidence="3" type="ORF">CPELLU_LOCUS1966</name>
</gene>
<evidence type="ECO:0000256" key="2">
    <source>
        <dbReference type="SAM" id="Phobius"/>
    </source>
</evidence>
<keyword evidence="4" id="KW-1185">Reference proteome</keyword>
<dbReference type="OrthoDB" id="2386089at2759"/>
<dbReference type="EMBL" id="CAJVQA010000791">
    <property type="protein sequence ID" value="CAG8490710.1"/>
    <property type="molecule type" value="Genomic_DNA"/>
</dbReference>
<feature type="compositionally biased region" description="Polar residues" evidence="1">
    <location>
        <begin position="127"/>
        <end position="151"/>
    </location>
</feature>
<organism evidence="3 4">
    <name type="scientific">Cetraspora pellucida</name>
    <dbReference type="NCBI Taxonomy" id="1433469"/>
    <lineage>
        <taxon>Eukaryota</taxon>
        <taxon>Fungi</taxon>
        <taxon>Fungi incertae sedis</taxon>
        <taxon>Mucoromycota</taxon>
        <taxon>Glomeromycotina</taxon>
        <taxon>Glomeromycetes</taxon>
        <taxon>Diversisporales</taxon>
        <taxon>Gigasporaceae</taxon>
        <taxon>Cetraspora</taxon>
    </lineage>
</organism>
<evidence type="ECO:0000313" key="3">
    <source>
        <dbReference type="EMBL" id="CAG8490710.1"/>
    </source>
</evidence>
<sequence>MSLNNNVTDSPNGKIPTNPIEVICVSVPMMNAIIVTILAYEIKENHKGRSYYREASVPQPHIIYAPQHYREEEIVKDLKSDESGSFSFLPNSSSRSENQVGVIALKAIKLTSSMGDSKISEISMNFGQQSQQSNNLTDSSQQSSDPTNSNSSDHRIGITVPYTPSRILSNDPKISNIQ</sequence>
<proteinExistence type="predicted"/>
<evidence type="ECO:0000256" key="1">
    <source>
        <dbReference type="SAM" id="MobiDB-lite"/>
    </source>
</evidence>
<feature type="region of interest" description="Disordered" evidence="1">
    <location>
        <begin position="127"/>
        <end position="178"/>
    </location>
</feature>
<reference evidence="3" key="1">
    <citation type="submission" date="2021-06" db="EMBL/GenBank/DDBJ databases">
        <authorList>
            <person name="Kallberg Y."/>
            <person name="Tangrot J."/>
            <person name="Rosling A."/>
        </authorList>
    </citation>
    <scope>NUCLEOTIDE SEQUENCE</scope>
    <source>
        <strain evidence="3">FL966</strain>
    </source>
</reference>
<protein>
    <submittedName>
        <fullName evidence="3">19337_t:CDS:1</fullName>
    </submittedName>
</protein>